<protein>
    <recommendedName>
        <fullName evidence="6">Ribosomal protein L34</fullName>
    </recommendedName>
</protein>
<dbReference type="GO" id="GO:0005762">
    <property type="term" value="C:mitochondrial large ribosomal subunit"/>
    <property type="evidence" value="ECO:0007669"/>
    <property type="project" value="TreeGrafter"/>
</dbReference>
<evidence type="ECO:0000256" key="1">
    <source>
        <dbReference type="ARBA" id="ARBA00010111"/>
    </source>
</evidence>
<proteinExistence type="inferred from homology"/>
<evidence type="ECO:0000256" key="3">
    <source>
        <dbReference type="ARBA" id="ARBA00023274"/>
    </source>
</evidence>
<dbReference type="PANTHER" id="PTHR14503:SF4">
    <property type="entry name" value="LARGE RIBOSOMAL SUBUNIT PROTEIN BL34M"/>
    <property type="match status" value="1"/>
</dbReference>
<dbReference type="HAMAP" id="MF_00391">
    <property type="entry name" value="Ribosomal_bL34"/>
    <property type="match status" value="1"/>
</dbReference>
<dbReference type="AlphaFoldDB" id="A0A1B7T7G3"/>
<keyword evidence="2" id="KW-0689">Ribosomal protein</keyword>
<dbReference type="EMBL" id="LXPE01000496">
    <property type="protein sequence ID" value="OBA24679.1"/>
    <property type="molecule type" value="Genomic_DNA"/>
</dbReference>
<evidence type="ECO:0000313" key="5">
    <source>
        <dbReference type="Proteomes" id="UP000092321"/>
    </source>
</evidence>
<dbReference type="GO" id="GO:0006412">
    <property type="term" value="P:translation"/>
    <property type="evidence" value="ECO:0007669"/>
    <property type="project" value="InterPro"/>
</dbReference>
<organism evidence="4 5">
    <name type="scientific">Hanseniaspora valbyensis NRRL Y-1626</name>
    <dbReference type="NCBI Taxonomy" id="766949"/>
    <lineage>
        <taxon>Eukaryota</taxon>
        <taxon>Fungi</taxon>
        <taxon>Dikarya</taxon>
        <taxon>Ascomycota</taxon>
        <taxon>Saccharomycotina</taxon>
        <taxon>Saccharomycetes</taxon>
        <taxon>Saccharomycodales</taxon>
        <taxon>Saccharomycodaceae</taxon>
        <taxon>Hanseniaspora</taxon>
    </lineage>
</organism>
<comment type="similarity">
    <text evidence="1">Belongs to the bacterial ribosomal protein bL34 family.</text>
</comment>
<reference evidence="5" key="1">
    <citation type="journal article" date="2016" name="Proc. Natl. Acad. Sci. U.S.A.">
        <title>Comparative genomics of biotechnologically important yeasts.</title>
        <authorList>
            <person name="Riley R."/>
            <person name="Haridas S."/>
            <person name="Wolfe K.H."/>
            <person name="Lopes M.R."/>
            <person name="Hittinger C.T."/>
            <person name="Goeker M."/>
            <person name="Salamov A.A."/>
            <person name="Wisecaver J.H."/>
            <person name="Long T.M."/>
            <person name="Calvey C.H."/>
            <person name="Aerts A.L."/>
            <person name="Barry K.W."/>
            <person name="Choi C."/>
            <person name="Clum A."/>
            <person name="Coughlan A.Y."/>
            <person name="Deshpande S."/>
            <person name="Douglass A.P."/>
            <person name="Hanson S.J."/>
            <person name="Klenk H.-P."/>
            <person name="LaButti K.M."/>
            <person name="Lapidus A."/>
            <person name="Lindquist E.A."/>
            <person name="Lipzen A.M."/>
            <person name="Meier-Kolthoff J.P."/>
            <person name="Ohm R.A."/>
            <person name="Otillar R.P."/>
            <person name="Pangilinan J.L."/>
            <person name="Peng Y."/>
            <person name="Rokas A."/>
            <person name="Rosa C.A."/>
            <person name="Scheuner C."/>
            <person name="Sibirny A.A."/>
            <person name="Slot J.C."/>
            <person name="Stielow J.B."/>
            <person name="Sun H."/>
            <person name="Kurtzman C.P."/>
            <person name="Blackwell M."/>
            <person name="Grigoriev I.V."/>
            <person name="Jeffries T.W."/>
        </authorList>
    </citation>
    <scope>NUCLEOTIDE SEQUENCE [LARGE SCALE GENOMIC DNA]</scope>
    <source>
        <strain evidence="5">NRRL Y-1626</strain>
    </source>
</reference>
<keyword evidence="3" id="KW-0687">Ribonucleoprotein</keyword>
<accession>A0A1B7T7G3</accession>
<gene>
    <name evidence="4" type="ORF">HANVADRAFT_54347</name>
</gene>
<evidence type="ECO:0000313" key="4">
    <source>
        <dbReference type="EMBL" id="OBA24679.1"/>
    </source>
</evidence>
<keyword evidence="5" id="KW-1185">Reference proteome</keyword>
<dbReference type="GO" id="GO:0003735">
    <property type="term" value="F:structural constituent of ribosome"/>
    <property type="evidence" value="ECO:0007669"/>
    <property type="project" value="InterPro"/>
</dbReference>
<evidence type="ECO:0000256" key="2">
    <source>
        <dbReference type="ARBA" id="ARBA00022980"/>
    </source>
</evidence>
<dbReference type="OrthoDB" id="431691at2759"/>
<dbReference type="PANTHER" id="PTHR14503">
    <property type="entry name" value="MITOCHONDRIAL RIBOSOMAL PROTEIN 34 FAMILY MEMBER"/>
    <property type="match status" value="1"/>
</dbReference>
<dbReference type="Pfam" id="PF00468">
    <property type="entry name" value="Ribosomal_L34"/>
    <property type="match status" value="1"/>
</dbReference>
<comment type="caution">
    <text evidence="4">The sequence shown here is derived from an EMBL/GenBank/DDBJ whole genome shotgun (WGS) entry which is preliminary data.</text>
</comment>
<evidence type="ECO:0008006" key="6">
    <source>
        <dbReference type="Google" id="ProtNLM"/>
    </source>
</evidence>
<dbReference type="Gene3D" id="1.10.287.3980">
    <property type="match status" value="1"/>
</dbReference>
<dbReference type="InterPro" id="IPR000271">
    <property type="entry name" value="Ribosomal_bL34"/>
</dbReference>
<name>A0A1B7T7G3_9ASCO</name>
<dbReference type="NCBIfam" id="TIGR01030">
    <property type="entry name" value="rpmH_bact"/>
    <property type="match status" value="1"/>
</dbReference>
<sequence>MLENIFKRTVSLNIRPLKTVNNTRSISMLLGNRIGTFSNNLAQKQNQYTPTIKNSMISNIEQPIVSSLSPLQSLLQIVTRRFLKVNFKSSQLKKKRKFGFKARLKTNGGRKVIAKKRFKGRKYLSH</sequence>
<dbReference type="Proteomes" id="UP000092321">
    <property type="component" value="Unassembled WGS sequence"/>
</dbReference>